<dbReference type="InterPro" id="IPR014036">
    <property type="entry name" value="DeoR-like_C"/>
</dbReference>
<evidence type="ECO:0000256" key="2">
    <source>
        <dbReference type="ARBA" id="ARBA00023125"/>
    </source>
</evidence>
<feature type="domain" description="HTH deoR-type" evidence="4">
    <location>
        <begin position="24"/>
        <end position="79"/>
    </location>
</feature>
<dbReference type="PANTHER" id="PTHR30363:SF44">
    <property type="entry name" value="AGA OPERON TRANSCRIPTIONAL REPRESSOR-RELATED"/>
    <property type="match status" value="1"/>
</dbReference>
<dbReference type="PROSITE" id="PS00894">
    <property type="entry name" value="HTH_DEOR_1"/>
    <property type="match status" value="1"/>
</dbReference>
<comment type="caution">
    <text evidence="5">The sequence shown here is derived from an EMBL/GenBank/DDBJ whole genome shotgun (WGS) entry which is preliminary data.</text>
</comment>
<evidence type="ECO:0000259" key="4">
    <source>
        <dbReference type="PROSITE" id="PS51000"/>
    </source>
</evidence>
<dbReference type="InterPro" id="IPR036390">
    <property type="entry name" value="WH_DNA-bd_sf"/>
</dbReference>
<proteinExistence type="predicted"/>
<keyword evidence="3" id="KW-0804">Transcription</keyword>
<keyword evidence="2" id="KW-0238">DNA-binding</keyword>
<dbReference type="eggNOG" id="COG1349">
    <property type="taxonomic scope" value="Bacteria"/>
</dbReference>
<evidence type="ECO:0000256" key="1">
    <source>
        <dbReference type="ARBA" id="ARBA00023015"/>
    </source>
</evidence>
<dbReference type="Proteomes" id="UP000016638">
    <property type="component" value="Unassembled WGS sequence"/>
</dbReference>
<keyword evidence="1" id="KW-0805">Transcription regulation</keyword>
<dbReference type="GO" id="GO:0003700">
    <property type="term" value="F:DNA-binding transcription factor activity"/>
    <property type="evidence" value="ECO:0007669"/>
    <property type="project" value="InterPro"/>
</dbReference>
<evidence type="ECO:0000256" key="3">
    <source>
        <dbReference type="ARBA" id="ARBA00023163"/>
    </source>
</evidence>
<dbReference type="Gene3D" id="1.10.10.10">
    <property type="entry name" value="Winged helix-like DNA-binding domain superfamily/Winged helix DNA-binding domain"/>
    <property type="match status" value="1"/>
</dbReference>
<dbReference type="GO" id="GO:0003677">
    <property type="term" value="F:DNA binding"/>
    <property type="evidence" value="ECO:0007669"/>
    <property type="project" value="UniProtKB-KW"/>
</dbReference>
<dbReference type="PROSITE" id="PS51000">
    <property type="entry name" value="HTH_DEOR_2"/>
    <property type="match status" value="1"/>
</dbReference>
<dbReference type="PATRIC" id="fig|1125712.3.peg.1612"/>
<dbReference type="PANTHER" id="PTHR30363">
    <property type="entry name" value="HTH-TYPE TRANSCRIPTIONAL REGULATOR SRLR-RELATED"/>
    <property type="match status" value="1"/>
</dbReference>
<dbReference type="SUPFAM" id="SSF100950">
    <property type="entry name" value="NagB/RpiA/CoA transferase-like"/>
    <property type="match status" value="1"/>
</dbReference>
<dbReference type="EMBL" id="AWEZ01000056">
    <property type="protein sequence ID" value="ERL07646.1"/>
    <property type="molecule type" value="Genomic_DNA"/>
</dbReference>
<dbReference type="InterPro" id="IPR001034">
    <property type="entry name" value="DeoR_HTH"/>
</dbReference>
<dbReference type="SUPFAM" id="SSF46785">
    <property type="entry name" value="Winged helix' DNA-binding domain"/>
    <property type="match status" value="1"/>
</dbReference>
<dbReference type="PRINTS" id="PR00037">
    <property type="entry name" value="HTHLACR"/>
</dbReference>
<dbReference type="InterPro" id="IPR050313">
    <property type="entry name" value="Carb_Metab_HTH_regulators"/>
</dbReference>
<dbReference type="AlphaFoldDB" id="U2V4Q1"/>
<sequence length="275" mass="29334">MARGIGHRSEDVGRTDMAVTHLGALERQRAILELLERESAVRVDQLAQAFGVSRVTARADLDALARDGKLRRTHGGAASLSRRLTVSVQDRRVNVNAKAKQVIAARAAQLVGDGDTLLVDSGTSTLELVRALSLREGLTVVTADLTIAEHIDRAMPSCDVVMLGGMLRKAHRYTTGPLAMAALAELHADKVFVCPSSFVPGRGLMTDYQAMAELKRAMLGAADRRYCLMDASKVGASGLIRFAGLVDFDAVVMDVDPEGVVAAALKGSGTRLMLE</sequence>
<dbReference type="Pfam" id="PF08220">
    <property type="entry name" value="HTH_DeoR"/>
    <property type="match status" value="1"/>
</dbReference>
<evidence type="ECO:0000313" key="5">
    <source>
        <dbReference type="EMBL" id="ERL07646.1"/>
    </source>
</evidence>
<protein>
    <submittedName>
        <fullName evidence="5">Transcriptional regulator, DeoR family</fullName>
    </submittedName>
</protein>
<dbReference type="SMART" id="SM00420">
    <property type="entry name" value="HTH_DEOR"/>
    <property type="match status" value="1"/>
</dbReference>
<dbReference type="InterPro" id="IPR036388">
    <property type="entry name" value="WH-like_DNA-bd_sf"/>
</dbReference>
<accession>U2V4Q1</accession>
<dbReference type="STRING" id="1125712.HMPREF1316_2269"/>
<organism evidence="5 6">
    <name type="scientific">Olsenella profusa F0195</name>
    <dbReference type="NCBI Taxonomy" id="1125712"/>
    <lineage>
        <taxon>Bacteria</taxon>
        <taxon>Bacillati</taxon>
        <taxon>Actinomycetota</taxon>
        <taxon>Coriobacteriia</taxon>
        <taxon>Coriobacteriales</taxon>
        <taxon>Atopobiaceae</taxon>
        <taxon>Olsenella</taxon>
    </lineage>
</organism>
<dbReference type="Pfam" id="PF00455">
    <property type="entry name" value="DeoRC"/>
    <property type="match status" value="1"/>
</dbReference>
<dbReference type="InterPro" id="IPR018356">
    <property type="entry name" value="Tscrpt_reg_HTH_DeoR_CS"/>
</dbReference>
<dbReference type="SMART" id="SM01134">
    <property type="entry name" value="DeoRC"/>
    <property type="match status" value="1"/>
</dbReference>
<gene>
    <name evidence="5" type="ORF">HMPREF1316_2269</name>
</gene>
<name>U2V4Q1_9ACTN</name>
<keyword evidence="6" id="KW-1185">Reference proteome</keyword>
<dbReference type="InterPro" id="IPR037171">
    <property type="entry name" value="NagB/RpiA_transferase-like"/>
</dbReference>
<reference evidence="5 6" key="1">
    <citation type="submission" date="2013-08" db="EMBL/GenBank/DDBJ databases">
        <authorList>
            <person name="Durkin A.S."/>
            <person name="Haft D.R."/>
            <person name="McCorrison J."/>
            <person name="Torralba M."/>
            <person name="Gillis M."/>
            <person name="Haft D.H."/>
            <person name="Methe B."/>
            <person name="Sutton G."/>
            <person name="Nelson K.E."/>
        </authorList>
    </citation>
    <scope>NUCLEOTIDE SEQUENCE [LARGE SCALE GENOMIC DNA]</scope>
    <source>
        <strain evidence="5 6">F0195</strain>
    </source>
</reference>
<evidence type="ECO:0000313" key="6">
    <source>
        <dbReference type="Proteomes" id="UP000016638"/>
    </source>
</evidence>